<evidence type="ECO:0000313" key="2">
    <source>
        <dbReference type="Proteomes" id="UP000644282"/>
    </source>
</evidence>
<name>A0AA41BKF5_LEPIR</name>
<dbReference type="AlphaFoldDB" id="A0AA41BKF5"/>
<organism evidence="1 2">
    <name type="scientific">Leptospira interrogans serovar Pomona</name>
    <dbReference type="NCBI Taxonomy" id="44276"/>
    <lineage>
        <taxon>Bacteria</taxon>
        <taxon>Pseudomonadati</taxon>
        <taxon>Spirochaetota</taxon>
        <taxon>Spirochaetia</taxon>
        <taxon>Leptospirales</taxon>
        <taxon>Leptospiraceae</taxon>
        <taxon>Leptospira</taxon>
    </lineage>
</organism>
<feature type="non-terminal residue" evidence="1">
    <location>
        <position position="1"/>
    </location>
</feature>
<gene>
    <name evidence="1" type="ORF">IQB77_19010</name>
</gene>
<proteinExistence type="predicted"/>
<comment type="caution">
    <text evidence="1">The sequence shown here is derived from an EMBL/GenBank/DDBJ whole genome shotgun (WGS) entry which is preliminary data.</text>
</comment>
<dbReference type="EMBL" id="JADDXF010000078">
    <property type="protein sequence ID" value="MBE8431883.1"/>
    <property type="molecule type" value="Genomic_DNA"/>
</dbReference>
<evidence type="ECO:0000313" key="1">
    <source>
        <dbReference type="EMBL" id="MBE8431883.1"/>
    </source>
</evidence>
<dbReference type="Proteomes" id="UP000644282">
    <property type="component" value="Unassembled WGS sequence"/>
</dbReference>
<protein>
    <submittedName>
        <fullName evidence="1">Uncharacterized protein</fullName>
    </submittedName>
</protein>
<dbReference type="RefSeq" id="WP_161938657.1">
    <property type="nucleotide sequence ID" value="NZ_JADDWP010000107.1"/>
</dbReference>
<accession>A0AA41BKF5</accession>
<sequence>TQSDFCTKPLFCDHGQNLNPILTRVWLRKNFPKVVVPTISEIVYKIVICSNPVPHTFYRQI</sequence>
<reference evidence="1" key="1">
    <citation type="submission" date="2020-10" db="EMBL/GenBank/DDBJ databases">
        <title>New Zealand Leptospira genomics.</title>
        <authorList>
            <person name="Wilkinson D.A."/>
            <person name="Nisa S."/>
            <person name="Moinet M."/>
            <person name="Benschop J."/>
        </authorList>
    </citation>
    <scope>NUCLEOTIDE SEQUENCE</scope>
    <source>
        <strain evidence="1">ESR8</strain>
    </source>
</reference>